<dbReference type="Gene3D" id="3.30.420.10">
    <property type="entry name" value="Ribonuclease H-like superfamily/Ribonuclease H"/>
    <property type="match status" value="1"/>
</dbReference>
<dbReference type="GeneID" id="104611491"/>
<reference evidence="2" key="1">
    <citation type="submission" date="2025-08" db="UniProtKB">
        <authorList>
            <consortium name="RefSeq"/>
        </authorList>
    </citation>
    <scope>IDENTIFICATION</scope>
</reference>
<dbReference type="PROSITE" id="PS51375">
    <property type="entry name" value="PPR"/>
    <property type="match status" value="3"/>
</dbReference>
<dbReference type="eggNOG" id="KOG4197">
    <property type="taxonomic scope" value="Eukaryota"/>
</dbReference>
<accession>A0A1U8B780</accession>
<dbReference type="Pfam" id="PF13041">
    <property type="entry name" value="PPR_2"/>
    <property type="match status" value="1"/>
</dbReference>
<dbReference type="OrthoDB" id="1937829at2759"/>
<dbReference type="AlphaFoldDB" id="A0A1U8B780"/>
<dbReference type="Pfam" id="PF13456">
    <property type="entry name" value="RVT_3"/>
    <property type="match status" value="1"/>
</dbReference>
<dbReference type="Pfam" id="PF01535">
    <property type="entry name" value="PPR"/>
    <property type="match status" value="3"/>
</dbReference>
<dbReference type="InterPro" id="IPR012337">
    <property type="entry name" value="RNaseH-like_sf"/>
</dbReference>
<dbReference type="InterPro" id="IPR046960">
    <property type="entry name" value="PPR_At4g14850-like_plant"/>
</dbReference>
<gene>
    <name evidence="2" type="primary">LOC104611491</name>
</gene>
<dbReference type="Proteomes" id="UP000189703">
    <property type="component" value="Unplaced"/>
</dbReference>
<dbReference type="InterPro" id="IPR002885">
    <property type="entry name" value="PPR_rpt"/>
</dbReference>
<dbReference type="NCBIfam" id="TIGR00756">
    <property type="entry name" value="PPR"/>
    <property type="match status" value="1"/>
</dbReference>
<protein>
    <submittedName>
        <fullName evidence="2">Pentatricopeptide repeat-containing protein At2g45350, chloroplastic-like</fullName>
    </submittedName>
</protein>
<organism evidence="1 2">
    <name type="scientific">Nelumbo nucifera</name>
    <name type="common">Sacred lotus</name>
    <dbReference type="NCBI Taxonomy" id="4432"/>
    <lineage>
        <taxon>Eukaryota</taxon>
        <taxon>Viridiplantae</taxon>
        <taxon>Streptophyta</taxon>
        <taxon>Embryophyta</taxon>
        <taxon>Tracheophyta</taxon>
        <taxon>Spermatophyta</taxon>
        <taxon>Magnoliopsida</taxon>
        <taxon>Proteales</taxon>
        <taxon>Nelumbonaceae</taxon>
        <taxon>Nelumbo</taxon>
    </lineage>
</organism>
<name>A0A1U8B780_NELNU</name>
<proteinExistence type="predicted"/>
<dbReference type="GO" id="GO:0004523">
    <property type="term" value="F:RNA-DNA hybrid ribonuclease activity"/>
    <property type="evidence" value="ECO:0007669"/>
    <property type="project" value="InterPro"/>
</dbReference>
<evidence type="ECO:0000313" key="2">
    <source>
        <dbReference type="RefSeq" id="XP_010276876.1"/>
    </source>
</evidence>
<sequence>MEQRATPQLLSLLPRLSSLKELKQIHAYMIKTAIDQNPYEVSELVEFAALSTTPQIFAKARELFYQFRSPNLFLYNTLIRGSLINKRAEEATFLYIRMRDDNLLPNNFTFRFVLRAFEERLDLRGGEEVHGCILRTGFGSDVYVLTTLLNMYCVCGDNMKAATKVFEEMPVKDVVSWKCMVSGHVRHGNLESAKTYLEHAPESNPDSWNSILSGFANSMRIEEAERLFKEMPKKDTASWNSLISGYLSFGYFNSAEWLFDRPMPKRDAVSWAAMTDRYVKKKNGDDNKKGSFWRPPEHGWLKVNTDGGYTKEGLASFGVIVRDWRGSFVAAKYGSCHASSFIFAEAFAVKQGILLAQRLGAKKLVVESDCRALVRNLKDPSRQMMPDLGLLIKDILEVIKDCEVKFCSVGRNLNQAAHCAAVKGHLANNESFGHPPNWLKDVLNSDFSLRLLNGIRRDLCGTV</sequence>
<dbReference type="RefSeq" id="XP_010276876.1">
    <property type="nucleotide sequence ID" value="XM_010278574.1"/>
</dbReference>
<dbReference type="GO" id="GO:0009451">
    <property type="term" value="P:RNA modification"/>
    <property type="evidence" value="ECO:0007669"/>
    <property type="project" value="InterPro"/>
</dbReference>
<dbReference type="eggNOG" id="KOG1075">
    <property type="taxonomic scope" value="Eukaryota"/>
</dbReference>
<dbReference type="InterPro" id="IPR002156">
    <property type="entry name" value="RNaseH_domain"/>
</dbReference>
<dbReference type="GO" id="GO:0003723">
    <property type="term" value="F:RNA binding"/>
    <property type="evidence" value="ECO:0007669"/>
    <property type="project" value="InterPro"/>
</dbReference>
<dbReference type="CDD" id="cd06222">
    <property type="entry name" value="RNase_H_like"/>
    <property type="match status" value="1"/>
</dbReference>
<dbReference type="SUPFAM" id="SSF53098">
    <property type="entry name" value="Ribonuclease H-like"/>
    <property type="match status" value="1"/>
</dbReference>
<dbReference type="PANTHER" id="PTHR47926">
    <property type="entry name" value="PENTATRICOPEPTIDE REPEAT-CONTAINING PROTEIN"/>
    <property type="match status" value="1"/>
</dbReference>
<dbReference type="InterPro" id="IPR011990">
    <property type="entry name" value="TPR-like_helical_dom_sf"/>
</dbReference>
<dbReference type="KEGG" id="nnu:104611491"/>
<evidence type="ECO:0000313" key="1">
    <source>
        <dbReference type="Proteomes" id="UP000189703"/>
    </source>
</evidence>
<dbReference type="Gene3D" id="1.25.40.10">
    <property type="entry name" value="Tetratricopeptide repeat domain"/>
    <property type="match status" value="3"/>
</dbReference>
<keyword evidence="1" id="KW-1185">Reference proteome</keyword>
<dbReference type="InterPro" id="IPR044730">
    <property type="entry name" value="RNase_H-like_dom_plant"/>
</dbReference>
<dbReference type="InterPro" id="IPR036397">
    <property type="entry name" value="RNaseH_sf"/>
</dbReference>